<dbReference type="PANTHER" id="PTHR13367:SF34">
    <property type="match status" value="1"/>
</dbReference>
<evidence type="ECO:0000259" key="9">
    <source>
        <dbReference type="Pfam" id="PF12359"/>
    </source>
</evidence>
<dbReference type="EC" id="3.4.19.12" evidence="2"/>
<keyword evidence="5" id="KW-0378">Hydrolase</keyword>
<reference evidence="11" key="1">
    <citation type="journal article" date="2020" name="Stud. Mycol.">
        <title>101 Dothideomycetes genomes: a test case for predicting lifestyles and emergence of pathogens.</title>
        <authorList>
            <person name="Haridas S."/>
            <person name="Albert R."/>
            <person name="Binder M."/>
            <person name="Bloem J."/>
            <person name="Labutti K."/>
            <person name="Salamov A."/>
            <person name="Andreopoulos B."/>
            <person name="Baker S."/>
            <person name="Barry K."/>
            <person name="Bills G."/>
            <person name="Bluhm B."/>
            <person name="Cannon C."/>
            <person name="Castanera R."/>
            <person name="Culley D."/>
            <person name="Daum C."/>
            <person name="Ezra D."/>
            <person name="Gonzalez J."/>
            <person name="Henrissat B."/>
            <person name="Kuo A."/>
            <person name="Liang C."/>
            <person name="Lipzen A."/>
            <person name="Lutzoni F."/>
            <person name="Magnuson J."/>
            <person name="Mondo S."/>
            <person name="Nolan M."/>
            <person name="Ohm R."/>
            <person name="Pangilinan J."/>
            <person name="Park H.-J."/>
            <person name="Ramirez L."/>
            <person name="Alfaro M."/>
            <person name="Sun H."/>
            <person name="Tritt A."/>
            <person name="Yoshinaga Y."/>
            <person name="Zwiers L.-H."/>
            <person name="Turgeon B."/>
            <person name="Goodwin S."/>
            <person name="Spatafora J."/>
            <person name="Crous P."/>
            <person name="Grigoriev I."/>
        </authorList>
    </citation>
    <scope>NUCLEOTIDE SEQUENCE</scope>
    <source>
        <strain evidence="11">CBS 269.34</strain>
    </source>
</reference>
<evidence type="ECO:0000256" key="3">
    <source>
        <dbReference type="ARBA" id="ARBA00022670"/>
    </source>
</evidence>
<keyword evidence="6" id="KW-0788">Thiol protease</keyword>
<feature type="domain" description="DUF3645" evidence="9">
    <location>
        <begin position="2313"/>
        <end position="2345"/>
    </location>
</feature>
<keyword evidence="3" id="KW-0645">Protease</keyword>
<keyword evidence="4" id="KW-0833">Ubl conjugation pathway</keyword>
<feature type="region of interest" description="Disordered" evidence="7">
    <location>
        <begin position="1947"/>
        <end position="1966"/>
    </location>
</feature>
<feature type="domain" description="DUF6606" evidence="10">
    <location>
        <begin position="11"/>
        <end position="271"/>
    </location>
</feature>
<dbReference type="InterPro" id="IPR022099">
    <property type="entry name" value="DUF3638"/>
</dbReference>
<sequence>MTGDKDALAYIIAHTFLPPRVPQGDDESTSMSEALYNKFLEGMIRYQALLGEEEGALWDLCIQMVKSVCTELDTNRLLVKIESLASLALHISAQNAALFIRKSESSTAFGSFELSPSTRMVMSCKGRLRRSIPGPAIDIPNTVLADMTFRDPVVETLVKFSSDTPYVVKPSTKKAGSTVNEIRETIDPILVTGMLTGALRAVGTPADVVRIQKNTRDDVLWDNKLRPWRRSPFWLLLRAAVHTTLAQIDTDLARATHRYKLFMIFFLGTILDSAIDASPPLPSELLFVMSAKISRRILKLDIRFSLLGTEKTLLITQELLRSRWNKLETEKDPAGIWGTWNDASFRISAWEDVALKLPKFRSYLDSLANRPLCSSTAVDFKPERLYRIKESSEALSFRMIDPISLPTSHAKHIILADIERWVANCLPSWLTNNIHLPTTVVHLAAVLKTYSTAAVPAYSDHPVLLSRMYLTVMEIWIGMDKAVIEAHPVVGQVSVGFPPAFLEPLLLPSKEDMDRLLSIEQYLTERNRFDPSGRQTNYLSSEANGLAYKFYDSSTALRELREKIMLDAEKERAKKCDQMQIAKESHSRRLAEINEREHFHQSRINKRGTTVSEHIETQCQTCVALNRLNAMTIDVYEMPIPLDEVQARLVMFELGMPEEVRQWRTATYRLQFEIIASQAQQSGRTKAKEKIYFLRDYWPLNRYRHNESRCSLEEGLQLGSETKSFVVAHYRKPTVSASLSENDVIVNHGMKYNMYDSRTSRPAEGLLSLCDFDIRSRCTFRIPKGSYSKLDFAISDTKQTSNQITALQSDCPTTMHLDEFTAFGNLRAGHRVQWLSIAKELAARELSFGRYEVCALFVQACWQAGPSEPSSSLREAHLILELEHVGLTLLTTMEDNLSLITKNWEGTMAARIFTVIAARLLSLCTHQDLRTKARSFLRRARDISLAWTRELQEKVHKTIDDVERSRLRVKLLEAALVCHTSFGVDFLSSSDSISPQDDVSDALECLITIQQNYPRDKRSIPFSIRDLLMESFHLCHRYENKMRHRILEDSSGIDAAIGRIWKDYQPCGEWTMVAAPNGHWVTTSTKPSITREPRSIHLSLLTGELLVDGKPISRLPPEFEKHPTFKRLFGKRILDVVSSDMNGMDYRVRNHIEGYGIHLAMCDTELIIHAIAEDGHEIQLIPSSKLEGNLPNALVQDHVHWRHLDNEVVEWRLAKSPWIAEVVPWKLIQNSDSTTCTYRLHQGNKILVENDSSIGHVLAALLAPLEQTDNIQITLDELARTVEVHLPRLNLDFALSADMSTLESKQFRGYMIDDDQTVGTMTGLKNKLVLSNLDSSKRCIIIPYGKVSCVKNSNHVDVTIDAGGTSHVSYYVYHVDLVLGRLTGNDTLTGSLFKAYLHAMTSHCLPDRLTGRTGTEEALNYLQGAAIRSYTTFTDDDADLLSLLARLTPQRVFYPKNSKLMQQTEWSDLPAHSQHNRFGTEVRAVIEHYNKLNFLSNQLIPKMDLPQLDQHLLERTSIRDASYRGDGYGAELYTTQHDSVYVTRDDQEWGKVELRSYEAARLVCSWSVDLKCDFRIWNFLRDGGKAPIPGVIAQNKPYFELVQNLSYDPAWLDAGDDFLAHVWWSLQSRLSTAVEAYLRNPANSPEAYLRKLRHESNVEFENRCRRKYEEEVDRSEQLFVDVLMRHWLVPFDGFPRLFEFESITQYMDTAAAVQIAERDFWDISDNFQARDYIDYLQAILNSLNIEVGPSRPYSLPLSPASKSETTRYIGYYDLFQTSPPTISPPVQSPDFSQWMRAAAEDTMKHGKLDELLLRLRSKHKDSFPAEYMQELQRSLDALNSSSPITDLDDLREGIANVIREYLRVSLHRLESIEDEILNAMKDGTKELSEFDLFTMLAPRLSRMSLLEHLSIKKRNVVSPDWKNVLIQYGEAISAVQRAHRLHQAVRNPHANSTELSRELTNASHPNSTWDTHKYPDWLLLELENDILIRDEQVNIGLSMIHPKDNKNSIYQLNMGRGKSTVIVPMVAAAVGDGFKMTRVVVLKSLAPEMQATLIAKCSGLLGRTIYSMPFARSLKLLPSLVRRIREICQECMRTGGILLALPEHLLSFELMGYESILNKKAALGKELWITKRWLRDNARDILDECDELLSVASEQIYTMGTQSQIAYGAQRWTMVQYLLAIVARKAKEVFNSFPDGIEFEDKNGPGSFPQIRILQPQAGDLLLKSVAREVSSNGCPIAHFRVRDLSAVSRDKIYRAVTEMDSSELEDLRLLRDQGKIDQPTWNSILILRGLIAFGIFKFAFEEKRWRVHYGLDRTRSGLAVPYRAKDVPSARAEYSHPDSTIVLTHLSYYYEGLPDKEMRSTFSSLYRSNNAQEEYESWVRDADGIPVEYRHIEGVNLQDTVRCSVDIFPHLRFVKRVIDFYLSSLVLPVELREFKQKLSASGWNIAEDRAHPTTGFSGTNDTSYLLPLSIAQSDVMDQLHTNAAVLSDILGLENSYKKIMGTSTSRPVSAEMLLQMVTGLDPPVRVILDVGAQVLDLRNEGVAQRWLDIVPVNEAEAVVFFTETDVLYVLDRKGKLERLAVSPFLRQMDRCLVYFDQAHTRGADLKLPKHYRAAVNLGPLLTKDRIAQACMRMRELGKGQSVVMCASEEVEKRIRDTCRIDAAGHVNVSHVLEWCIDNTCTQIRKEIPLWAKQGQRYLDQQSTLLRMDTDIKDSLPLNVAEELLEAEAQDLETRYGAKPQSLLPDFVFSSGEGGSRSRSTKLNDIIARCYRFNINSSSGTTLGDEQEREQELCPENQREQEVNRPRPMQPLKHTVHRSIKHFVETGILLEDAGTQPAFTSLTSTSAAKHSGLDEWPQDLRVTMDFAKTVKALPGHLLDKYLKPVNWILSAHHDAGSQYLIISQEEANELLPSILGGGKVTLHVYTPRVRHSMRSFDDLSFCEIPQAATSTVPPQIATSIGCFAGRTYFPDYEEYQSTCDMLGLSYDTPGAHNDGFVPPKDRSTVRLALSQYTIRHCPFTVSQINLLREVTAIRRKDQSVERSHMGAVFRGEVLSRGDFDLPLRPR</sequence>
<dbReference type="Pfam" id="PF12359">
    <property type="entry name" value="DUF3645"/>
    <property type="match status" value="1"/>
</dbReference>
<name>A0A6A6QDY3_9PEZI</name>
<feature type="region of interest" description="Disordered" evidence="7">
    <location>
        <begin position="2779"/>
        <end position="2805"/>
    </location>
</feature>
<dbReference type="InterPro" id="IPR046541">
    <property type="entry name" value="DUF6606"/>
</dbReference>
<proteinExistence type="predicted"/>
<gene>
    <name evidence="11" type="ORF">BU16DRAFT_470287</name>
</gene>
<evidence type="ECO:0000256" key="2">
    <source>
        <dbReference type="ARBA" id="ARBA00012759"/>
    </source>
</evidence>
<dbReference type="Proteomes" id="UP000799750">
    <property type="component" value="Unassembled WGS sequence"/>
</dbReference>
<dbReference type="PANTHER" id="PTHR13367">
    <property type="entry name" value="UBIQUITIN THIOESTERASE"/>
    <property type="match status" value="1"/>
</dbReference>
<evidence type="ECO:0000256" key="6">
    <source>
        <dbReference type="ARBA" id="ARBA00022807"/>
    </source>
</evidence>
<protein>
    <recommendedName>
        <fullName evidence="2">ubiquitinyl hydrolase 1</fullName>
        <ecNumber evidence="2">3.4.19.12</ecNumber>
    </recommendedName>
</protein>
<evidence type="ECO:0000259" key="8">
    <source>
        <dbReference type="Pfam" id="PF12340"/>
    </source>
</evidence>
<feature type="domain" description="DUF3638" evidence="8">
    <location>
        <begin position="1967"/>
        <end position="2189"/>
    </location>
</feature>
<evidence type="ECO:0000256" key="5">
    <source>
        <dbReference type="ARBA" id="ARBA00022801"/>
    </source>
</evidence>
<dbReference type="Pfam" id="PF12340">
    <property type="entry name" value="DUF3638"/>
    <property type="match status" value="1"/>
</dbReference>
<evidence type="ECO:0000313" key="12">
    <source>
        <dbReference type="Proteomes" id="UP000799750"/>
    </source>
</evidence>
<dbReference type="GO" id="GO:0006508">
    <property type="term" value="P:proteolysis"/>
    <property type="evidence" value="ECO:0007669"/>
    <property type="project" value="UniProtKB-KW"/>
</dbReference>
<evidence type="ECO:0000256" key="1">
    <source>
        <dbReference type="ARBA" id="ARBA00000707"/>
    </source>
</evidence>
<dbReference type="OrthoDB" id="3182339at2759"/>
<dbReference type="InterPro" id="IPR022105">
    <property type="entry name" value="DUF3645"/>
</dbReference>
<evidence type="ECO:0000256" key="4">
    <source>
        <dbReference type="ARBA" id="ARBA00022786"/>
    </source>
</evidence>
<dbReference type="GO" id="GO:0004843">
    <property type="term" value="F:cysteine-type deubiquitinase activity"/>
    <property type="evidence" value="ECO:0007669"/>
    <property type="project" value="UniProtKB-EC"/>
</dbReference>
<dbReference type="EMBL" id="MU004197">
    <property type="protein sequence ID" value="KAF2490220.1"/>
    <property type="molecule type" value="Genomic_DNA"/>
</dbReference>
<dbReference type="InterPro" id="IPR051346">
    <property type="entry name" value="OTU_Deubiquitinase"/>
</dbReference>
<accession>A0A6A6QDY3</accession>
<organism evidence="11 12">
    <name type="scientific">Lophium mytilinum</name>
    <dbReference type="NCBI Taxonomy" id="390894"/>
    <lineage>
        <taxon>Eukaryota</taxon>
        <taxon>Fungi</taxon>
        <taxon>Dikarya</taxon>
        <taxon>Ascomycota</taxon>
        <taxon>Pezizomycotina</taxon>
        <taxon>Dothideomycetes</taxon>
        <taxon>Pleosporomycetidae</taxon>
        <taxon>Mytilinidiales</taxon>
        <taxon>Mytilinidiaceae</taxon>
        <taxon>Lophium</taxon>
    </lineage>
</organism>
<comment type="catalytic activity">
    <reaction evidence="1">
        <text>Thiol-dependent hydrolysis of ester, thioester, amide, peptide and isopeptide bonds formed by the C-terminal Gly of ubiquitin (a 76-residue protein attached to proteins as an intracellular targeting signal).</text>
        <dbReference type="EC" id="3.4.19.12"/>
    </reaction>
</comment>
<dbReference type="Pfam" id="PF20255">
    <property type="entry name" value="DUF6606"/>
    <property type="match status" value="1"/>
</dbReference>
<keyword evidence="12" id="KW-1185">Reference proteome</keyword>
<evidence type="ECO:0000259" key="10">
    <source>
        <dbReference type="Pfam" id="PF20255"/>
    </source>
</evidence>
<evidence type="ECO:0000313" key="11">
    <source>
        <dbReference type="EMBL" id="KAF2490220.1"/>
    </source>
</evidence>
<feature type="compositionally biased region" description="Polar residues" evidence="7">
    <location>
        <begin position="1949"/>
        <end position="1966"/>
    </location>
</feature>
<evidence type="ECO:0000256" key="7">
    <source>
        <dbReference type="SAM" id="MobiDB-lite"/>
    </source>
</evidence>